<feature type="chain" id="PRO_5011578407" description="Filamentous hemagglutinin" evidence="1">
    <location>
        <begin position="26"/>
        <end position="117"/>
    </location>
</feature>
<evidence type="ECO:0000313" key="3">
    <source>
        <dbReference type="Proteomes" id="UP000198519"/>
    </source>
</evidence>
<evidence type="ECO:0008006" key="4">
    <source>
        <dbReference type="Google" id="ProtNLM"/>
    </source>
</evidence>
<reference evidence="3" key="1">
    <citation type="submission" date="2016-10" db="EMBL/GenBank/DDBJ databases">
        <authorList>
            <person name="Varghese N."/>
            <person name="Submissions S."/>
        </authorList>
    </citation>
    <scope>NUCLEOTIDE SEQUENCE [LARGE SCALE GENOMIC DNA]</scope>
    <source>
        <strain evidence="3">CGMCC 1.7061</strain>
    </source>
</reference>
<dbReference type="AlphaFoldDB" id="A0A1I4KYJ6"/>
<organism evidence="2 3">
    <name type="scientific">Marinobacter zhejiangensis</name>
    <dbReference type="NCBI Taxonomy" id="488535"/>
    <lineage>
        <taxon>Bacteria</taxon>
        <taxon>Pseudomonadati</taxon>
        <taxon>Pseudomonadota</taxon>
        <taxon>Gammaproteobacteria</taxon>
        <taxon>Pseudomonadales</taxon>
        <taxon>Marinobacteraceae</taxon>
        <taxon>Marinobacter</taxon>
    </lineage>
</organism>
<accession>A0A1I4KYJ6</accession>
<evidence type="ECO:0000313" key="2">
    <source>
        <dbReference type="EMBL" id="SFL83845.1"/>
    </source>
</evidence>
<feature type="signal peptide" evidence="1">
    <location>
        <begin position="1"/>
        <end position="25"/>
    </location>
</feature>
<dbReference type="RefSeq" id="WP_245749827.1">
    <property type="nucleotide sequence ID" value="NZ_FOUE01000001.1"/>
</dbReference>
<name>A0A1I4KYJ6_9GAMM</name>
<evidence type="ECO:0000256" key="1">
    <source>
        <dbReference type="SAM" id="SignalP"/>
    </source>
</evidence>
<protein>
    <recommendedName>
        <fullName evidence="4">Filamentous hemagglutinin</fullName>
    </recommendedName>
</protein>
<dbReference type="EMBL" id="FOUE01000001">
    <property type="protein sequence ID" value="SFL83845.1"/>
    <property type="molecule type" value="Genomic_DNA"/>
</dbReference>
<dbReference type="Proteomes" id="UP000198519">
    <property type="component" value="Unassembled WGS sequence"/>
</dbReference>
<dbReference type="STRING" id="488535.SAMN04487963_0162"/>
<gene>
    <name evidence="2" type="ORF">SAMN04487963_0162</name>
</gene>
<keyword evidence="3" id="KW-1185">Reference proteome</keyword>
<sequence length="117" mass="12485">MGKFIRRCSWAVGMMVLLLTAVARGDEAGTLEIVPLSTSQLEASSGRQGIPLQWQINQAEQNAGLSDNVLSGSVVTGDNMISDQAFQNMSGIATVIQNTGNQVVIQDSTQINILINH</sequence>
<keyword evidence="1" id="KW-0732">Signal</keyword>
<proteinExistence type="predicted"/>